<dbReference type="InterPro" id="IPR025437">
    <property type="entry name" value="YfhE-like"/>
</dbReference>
<sequence length="42" mass="5097">MAKEKRDKRAKNLNSTQEVLYQKEFKMADQAYNQFTKKENRS</sequence>
<evidence type="ECO:0000313" key="1">
    <source>
        <dbReference type="EMBL" id="SHG78817.1"/>
    </source>
</evidence>
<organism evidence="1 2">
    <name type="scientific">Ornithinibacillus halophilus</name>
    <dbReference type="NCBI Taxonomy" id="930117"/>
    <lineage>
        <taxon>Bacteria</taxon>
        <taxon>Bacillati</taxon>
        <taxon>Bacillota</taxon>
        <taxon>Bacilli</taxon>
        <taxon>Bacillales</taxon>
        <taxon>Bacillaceae</taxon>
        <taxon>Ornithinibacillus</taxon>
    </lineage>
</organism>
<reference evidence="1 2" key="1">
    <citation type="submission" date="2016-11" db="EMBL/GenBank/DDBJ databases">
        <authorList>
            <person name="Jaros S."/>
            <person name="Januszkiewicz K."/>
            <person name="Wedrychowicz H."/>
        </authorList>
    </citation>
    <scope>NUCLEOTIDE SEQUENCE [LARGE SCALE GENOMIC DNA]</scope>
    <source>
        <strain evidence="1 2">IBRC-M 10683</strain>
    </source>
</reference>
<proteinExistence type="predicted"/>
<dbReference type="Proteomes" id="UP000183988">
    <property type="component" value="Unassembled WGS sequence"/>
</dbReference>
<accession>A0A1M5MNQ4</accession>
<dbReference type="RefSeq" id="WP_084063383.1">
    <property type="nucleotide sequence ID" value="NZ_FQVW01000062.1"/>
</dbReference>
<dbReference type="OrthoDB" id="2973606at2"/>
<dbReference type="AlphaFoldDB" id="A0A1M5MNQ4"/>
<keyword evidence="2" id="KW-1185">Reference proteome</keyword>
<gene>
    <name evidence="1" type="ORF">SAMN05216225_10629</name>
</gene>
<dbReference type="Pfam" id="PF14152">
    <property type="entry name" value="YfhE"/>
    <property type="match status" value="1"/>
</dbReference>
<evidence type="ECO:0000313" key="2">
    <source>
        <dbReference type="Proteomes" id="UP000183988"/>
    </source>
</evidence>
<name>A0A1M5MNQ4_9BACI</name>
<dbReference type="STRING" id="930117.SAMN05216225_10629"/>
<protein>
    <submittedName>
        <fullName evidence="1">YfhE-like protein</fullName>
    </submittedName>
</protein>
<dbReference type="EMBL" id="FQVW01000062">
    <property type="protein sequence ID" value="SHG78817.1"/>
    <property type="molecule type" value="Genomic_DNA"/>
</dbReference>